<keyword evidence="6" id="KW-1185">Reference proteome</keyword>
<dbReference type="SUPFAM" id="SSF81321">
    <property type="entry name" value="Family A G protein-coupled receptor-like"/>
    <property type="match status" value="1"/>
</dbReference>
<keyword evidence="4" id="KW-0472">Membrane</keyword>
<dbReference type="PANTHER" id="PTHR46641:SF2">
    <property type="entry name" value="FMRFAMIDE RECEPTOR"/>
    <property type="match status" value="1"/>
</dbReference>
<evidence type="ECO:0000256" key="3">
    <source>
        <dbReference type="ARBA" id="ARBA00022989"/>
    </source>
</evidence>
<keyword evidence="3" id="KW-1133">Transmembrane helix</keyword>
<dbReference type="CDD" id="cd14978">
    <property type="entry name" value="7tmA_FMRFamide_R-like"/>
    <property type="match status" value="1"/>
</dbReference>
<dbReference type="PANTHER" id="PTHR46641">
    <property type="entry name" value="FMRFAMIDE RECEPTOR-RELATED"/>
    <property type="match status" value="1"/>
</dbReference>
<accession>A0A8J1Y248</accession>
<dbReference type="Proteomes" id="UP000749559">
    <property type="component" value="Unassembled WGS sequence"/>
</dbReference>
<comment type="subcellular location">
    <subcellularLocation>
        <location evidence="1">Membrane</location>
    </subcellularLocation>
</comment>
<dbReference type="GO" id="GO:0004930">
    <property type="term" value="F:G protein-coupled receptor activity"/>
    <property type="evidence" value="ECO:0007669"/>
    <property type="project" value="InterPro"/>
</dbReference>
<evidence type="ECO:0000256" key="4">
    <source>
        <dbReference type="ARBA" id="ARBA00023136"/>
    </source>
</evidence>
<dbReference type="EMBL" id="CAIIXF020000001">
    <property type="protein sequence ID" value="CAH1773189.1"/>
    <property type="molecule type" value="Genomic_DNA"/>
</dbReference>
<keyword evidence="2" id="KW-0812">Transmembrane</keyword>
<proteinExistence type="predicted"/>
<dbReference type="AlphaFoldDB" id="A0A8J1Y248"/>
<evidence type="ECO:0000313" key="6">
    <source>
        <dbReference type="Proteomes" id="UP000749559"/>
    </source>
</evidence>
<evidence type="ECO:0000313" key="5">
    <source>
        <dbReference type="EMBL" id="CAH1773189.1"/>
    </source>
</evidence>
<reference evidence="5" key="1">
    <citation type="submission" date="2022-03" db="EMBL/GenBank/DDBJ databases">
        <authorList>
            <person name="Martin C."/>
        </authorList>
    </citation>
    <scope>NUCLEOTIDE SEQUENCE</scope>
</reference>
<name>A0A8J1Y248_OWEFU</name>
<comment type="caution">
    <text evidence="5">The sequence shown here is derived from an EMBL/GenBank/DDBJ whole genome shotgun (WGS) entry which is preliminary data.</text>
</comment>
<dbReference type="Pfam" id="PF00001">
    <property type="entry name" value="7tm_1"/>
    <property type="match status" value="1"/>
</dbReference>
<protein>
    <submittedName>
        <fullName evidence="5">Uncharacterized protein</fullName>
    </submittedName>
</protein>
<evidence type="ECO:0000256" key="1">
    <source>
        <dbReference type="ARBA" id="ARBA00004370"/>
    </source>
</evidence>
<dbReference type="OrthoDB" id="6122841at2759"/>
<organism evidence="5 6">
    <name type="scientific">Owenia fusiformis</name>
    <name type="common">Polychaete worm</name>
    <dbReference type="NCBI Taxonomy" id="6347"/>
    <lineage>
        <taxon>Eukaryota</taxon>
        <taxon>Metazoa</taxon>
        <taxon>Spiralia</taxon>
        <taxon>Lophotrochozoa</taxon>
        <taxon>Annelida</taxon>
        <taxon>Polychaeta</taxon>
        <taxon>Sedentaria</taxon>
        <taxon>Canalipalpata</taxon>
        <taxon>Sabellida</taxon>
        <taxon>Oweniida</taxon>
        <taxon>Oweniidae</taxon>
        <taxon>Owenia</taxon>
    </lineage>
</organism>
<gene>
    <name evidence="5" type="ORF">OFUS_LOCUS822</name>
</gene>
<dbReference type="GO" id="GO:0016020">
    <property type="term" value="C:membrane"/>
    <property type="evidence" value="ECO:0007669"/>
    <property type="project" value="UniProtKB-SubCell"/>
</dbReference>
<dbReference type="Gene3D" id="1.20.1070.10">
    <property type="entry name" value="Rhodopsin 7-helix transmembrane proteins"/>
    <property type="match status" value="1"/>
</dbReference>
<dbReference type="InterPro" id="IPR052954">
    <property type="entry name" value="GPCR-Ligand_Int"/>
</dbReference>
<evidence type="ECO:0000256" key="2">
    <source>
        <dbReference type="ARBA" id="ARBA00022692"/>
    </source>
</evidence>
<dbReference type="InterPro" id="IPR017452">
    <property type="entry name" value="GPCR_Rhodpsn_7TM"/>
</dbReference>
<dbReference type="PRINTS" id="PR00237">
    <property type="entry name" value="GPCRRHODOPSN"/>
</dbReference>
<dbReference type="InterPro" id="IPR000276">
    <property type="entry name" value="GPCR_Rhodpsn"/>
</dbReference>
<sequence length="386" mass="44143">MEILAEERNMTTEQPTLAACIYTHMTFMKVCYALWITMAIFGLIGNTVSVIVLSRKRLRLSTTATYLQALSISDMFVVLTAVFRYKAYYILLSEESYMEARFWLNGYVEVYIEPFHFIFLGASSLITTALTTERYMAISCPLSIKRHCDVIFTRVIIGAIYGIITIVTLPTFFTYNVISMNLDGQRITLTQATPFGLKTNYECIFHKLLIPIFWYIVPWLCIAVMNTLLLVHVKKSAKVSSRMLNFPLRSNRNLTVMLIGIVLVYMVCNLPKCVSVFMDLIQRELFKSCEIEVCVLPQSSRDLADTIASLLNTFNSCINFVLYCILGDKFFQECKRMFCGKCMKRSVRRVGFIETSVKRSRSNSKGPSVLQFQLKGREESSGTCIM</sequence>
<dbReference type="PROSITE" id="PS50262">
    <property type="entry name" value="G_PROTEIN_RECEP_F1_2"/>
    <property type="match status" value="1"/>
</dbReference>